<feature type="chain" id="PRO_5020597387" description="PepSY domain-containing protein" evidence="2">
    <location>
        <begin position="21"/>
        <end position="126"/>
    </location>
</feature>
<protein>
    <recommendedName>
        <fullName evidence="5">PepSY domain-containing protein</fullName>
    </recommendedName>
</protein>
<name>A0A4Q2U7W7_9HYPH</name>
<evidence type="ECO:0000256" key="1">
    <source>
        <dbReference type="SAM" id="MobiDB-lite"/>
    </source>
</evidence>
<keyword evidence="4" id="KW-1185">Reference proteome</keyword>
<gene>
    <name evidence="3" type="ORF">D3273_06890</name>
</gene>
<comment type="caution">
    <text evidence="3">The sequence shown here is derived from an EMBL/GenBank/DDBJ whole genome shotgun (WGS) entry which is preliminary data.</text>
</comment>
<accession>A0A4Q2U7W7</accession>
<evidence type="ECO:0008006" key="5">
    <source>
        <dbReference type="Google" id="ProtNLM"/>
    </source>
</evidence>
<sequence length="126" mass="12995">MRTLPFLAALAFLTAGAAQAQTTATPPNNAAPPRGTGQDNDAVNPMGNVSSSVNASGTVRMVSMADLAKGANSFTEGQARARIAGAGFKDVTPLTKDENGIWRGHGGREGRTVDVGFDYKGQVAFQ</sequence>
<reference evidence="3 4" key="1">
    <citation type="submission" date="2018-12" db="EMBL/GenBank/DDBJ databases">
        <authorList>
            <person name="Grouzdev D.S."/>
            <person name="Krutkina M.S."/>
        </authorList>
    </citation>
    <scope>NUCLEOTIDE SEQUENCE [LARGE SCALE GENOMIC DNA]</scope>
    <source>
        <strain evidence="3 4">RmlP026</strain>
    </source>
</reference>
<proteinExistence type="predicted"/>
<feature type="compositionally biased region" description="Low complexity" evidence="1">
    <location>
        <begin position="21"/>
        <end position="36"/>
    </location>
</feature>
<reference evidence="3 4" key="2">
    <citation type="submission" date="2019-02" db="EMBL/GenBank/DDBJ databases">
        <title>'Lichenibacterium ramalinii' gen. nov. sp. nov., 'Lichenibacterium minor' gen. nov. sp. nov.</title>
        <authorList>
            <person name="Pankratov T."/>
        </authorList>
    </citation>
    <scope>NUCLEOTIDE SEQUENCE [LARGE SCALE GENOMIC DNA]</scope>
    <source>
        <strain evidence="3 4">RmlP026</strain>
    </source>
</reference>
<evidence type="ECO:0000313" key="4">
    <source>
        <dbReference type="Proteomes" id="UP000290759"/>
    </source>
</evidence>
<feature type="compositionally biased region" description="Polar residues" evidence="1">
    <location>
        <begin position="37"/>
        <end position="52"/>
    </location>
</feature>
<dbReference type="AlphaFoldDB" id="A0A4Q2U7W7"/>
<organism evidence="3 4">
    <name type="scientific">Lichenibacterium minor</name>
    <dbReference type="NCBI Taxonomy" id="2316528"/>
    <lineage>
        <taxon>Bacteria</taxon>
        <taxon>Pseudomonadati</taxon>
        <taxon>Pseudomonadota</taxon>
        <taxon>Alphaproteobacteria</taxon>
        <taxon>Hyphomicrobiales</taxon>
        <taxon>Lichenihabitantaceae</taxon>
        <taxon>Lichenibacterium</taxon>
    </lineage>
</organism>
<dbReference type="RefSeq" id="WP_129224840.1">
    <property type="nucleotide sequence ID" value="NZ_QYBB01000005.1"/>
</dbReference>
<evidence type="ECO:0000313" key="3">
    <source>
        <dbReference type="EMBL" id="RYC32803.1"/>
    </source>
</evidence>
<keyword evidence="2" id="KW-0732">Signal</keyword>
<dbReference type="EMBL" id="QYBB01000005">
    <property type="protein sequence ID" value="RYC32803.1"/>
    <property type="molecule type" value="Genomic_DNA"/>
</dbReference>
<dbReference type="OrthoDB" id="7376531at2"/>
<feature type="signal peptide" evidence="2">
    <location>
        <begin position="1"/>
        <end position="20"/>
    </location>
</feature>
<evidence type="ECO:0000256" key="2">
    <source>
        <dbReference type="SAM" id="SignalP"/>
    </source>
</evidence>
<dbReference type="Proteomes" id="UP000290759">
    <property type="component" value="Unassembled WGS sequence"/>
</dbReference>
<feature type="region of interest" description="Disordered" evidence="1">
    <location>
        <begin position="21"/>
        <end position="52"/>
    </location>
</feature>